<dbReference type="Proteomes" id="UP000325313">
    <property type="component" value="Unassembled WGS sequence"/>
</dbReference>
<dbReference type="AlphaFoldDB" id="A0A5B0LS48"/>
<evidence type="ECO:0000313" key="1">
    <source>
        <dbReference type="EMBL" id="KAA1066693.1"/>
    </source>
</evidence>
<evidence type="ECO:0000313" key="2">
    <source>
        <dbReference type="Proteomes" id="UP000325313"/>
    </source>
</evidence>
<comment type="caution">
    <text evidence="1">The sequence shown here is derived from an EMBL/GenBank/DDBJ whole genome shotgun (WGS) entry which is preliminary data.</text>
</comment>
<accession>A0A5B0LS48</accession>
<protein>
    <submittedName>
        <fullName evidence="1">Uncharacterized protein</fullName>
    </submittedName>
</protein>
<organism evidence="1 2">
    <name type="scientific">Puccinia graminis f. sp. tritici</name>
    <dbReference type="NCBI Taxonomy" id="56615"/>
    <lineage>
        <taxon>Eukaryota</taxon>
        <taxon>Fungi</taxon>
        <taxon>Dikarya</taxon>
        <taxon>Basidiomycota</taxon>
        <taxon>Pucciniomycotina</taxon>
        <taxon>Pucciniomycetes</taxon>
        <taxon>Pucciniales</taxon>
        <taxon>Pucciniaceae</taxon>
        <taxon>Puccinia</taxon>
    </lineage>
</organism>
<name>A0A5B0LS48_PUCGR</name>
<dbReference type="EMBL" id="VDEP01000509">
    <property type="protein sequence ID" value="KAA1066693.1"/>
    <property type="molecule type" value="Genomic_DNA"/>
</dbReference>
<proteinExistence type="predicted"/>
<reference evidence="1 2" key="1">
    <citation type="submission" date="2019-05" db="EMBL/GenBank/DDBJ databases">
        <title>Emergence of the Ug99 lineage of the wheat stem rust pathogen through somatic hybridization.</title>
        <authorList>
            <person name="Li F."/>
            <person name="Upadhyaya N.M."/>
            <person name="Sperschneider J."/>
            <person name="Matny O."/>
            <person name="Nguyen-Phuc H."/>
            <person name="Mago R."/>
            <person name="Raley C."/>
            <person name="Miller M.E."/>
            <person name="Silverstein K.A.T."/>
            <person name="Henningsen E."/>
            <person name="Hirsch C.D."/>
            <person name="Visser B."/>
            <person name="Pretorius Z.A."/>
            <person name="Steffenson B.J."/>
            <person name="Schwessinger B."/>
            <person name="Dodds P.N."/>
            <person name="Figueroa M."/>
        </authorList>
    </citation>
    <scope>NUCLEOTIDE SEQUENCE [LARGE SCALE GENOMIC DNA]</scope>
    <source>
        <strain evidence="1 2">Ug99</strain>
    </source>
</reference>
<sequence length="132" mass="14833">MIEIESCVFVPEEPPFVNHRHFWIQDSTPWSCTPDSIIPLYGHLFDIFTTAPRGDSTNAPSWLIFRGRGIATYSESNISVLCNSGQYVGNLTSRPRNLPYPIVRGYLKVLDQGLNCLALDPDTHDVSQFTTS</sequence>
<gene>
    <name evidence="1" type="ORF">PGTUg99_012282</name>
</gene>